<keyword evidence="6" id="KW-0539">Nucleus</keyword>
<comment type="similarity">
    <text evidence="2">Belongs to the ASF1 family.</text>
</comment>
<dbReference type="AlphaFoldDB" id="A0A7S2NNL2"/>
<organism evidence="7">
    <name type="scientific">Cyanoptyche gloeocystis</name>
    <dbReference type="NCBI Taxonomy" id="77922"/>
    <lineage>
        <taxon>Eukaryota</taxon>
        <taxon>Glaucocystophyceae</taxon>
        <taxon>Glaucocystophyceae incertae sedis</taxon>
        <taxon>Cyanoptyche</taxon>
    </lineage>
</organism>
<keyword evidence="4" id="KW-0804">Transcription</keyword>
<protein>
    <recommendedName>
        <fullName evidence="8">Anti-silencing factor</fullName>
    </recommendedName>
</protein>
<dbReference type="PANTHER" id="PTHR12040:SF0">
    <property type="entry name" value="HISTONE CHAPERONE ASF1"/>
    <property type="match status" value="1"/>
</dbReference>
<name>A0A7S2NNL2_9EUKA</name>
<dbReference type="Pfam" id="PF04729">
    <property type="entry name" value="ASF1_hist_chap"/>
    <property type="match status" value="1"/>
</dbReference>
<dbReference type="GO" id="GO:0005634">
    <property type="term" value="C:nucleus"/>
    <property type="evidence" value="ECO:0007669"/>
    <property type="project" value="UniProtKB-SubCell"/>
</dbReference>
<dbReference type="InterPro" id="IPR036747">
    <property type="entry name" value="ASF1-like_sf"/>
</dbReference>
<dbReference type="SUPFAM" id="SSF101546">
    <property type="entry name" value="ASF1-like"/>
    <property type="match status" value="1"/>
</dbReference>
<evidence type="ECO:0000313" key="7">
    <source>
        <dbReference type="EMBL" id="CAD9551628.1"/>
    </source>
</evidence>
<proteinExistence type="inferred from homology"/>
<evidence type="ECO:0000256" key="5">
    <source>
        <dbReference type="ARBA" id="ARBA00023186"/>
    </source>
</evidence>
<reference evidence="7" key="1">
    <citation type="submission" date="2021-01" db="EMBL/GenBank/DDBJ databases">
        <authorList>
            <person name="Corre E."/>
            <person name="Pelletier E."/>
            <person name="Niang G."/>
            <person name="Scheremetjew M."/>
            <person name="Finn R."/>
            <person name="Kale V."/>
            <person name="Holt S."/>
            <person name="Cochrane G."/>
            <person name="Meng A."/>
            <person name="Brown T."/>
            <person name="Cohen L."/>
        </authorList>
    </citation>
    <scope>NUCLEOTIDE SEQUENCE</scope>
    <source>
        <strain evidence="7">SAG4.97</strain>
    </source>
</reference>
<evidence type="ECO:0000256" key="3">
    <source>
        <dbReference type="ARBA" id="ARBA00023015"/>
    </source>
</evidence>
<dbReference type="GO" id="GO:0000785">
    <property type="term" value="C:chromatin"/>
    <property type="evidence" value="ECO:0007669"/>
    <property type="project" value="TreeGrafter"/>
</dbReference>
<gene>
    <name evidence="7" type="ORF">CGLO1086_LOCUS613</name>
</gene>
<dbReference type="GO" id="GO:0006335">
    <property type="term" value="P:DNA replication-dependent chromatin assembly"/>
    <property type="evidence" value="ECO:0007669"/>
    <property type="project" value="TreeGrafter"/>
</dbReference>
<dbReference type="PANTHER" id="PTHR12040">
    <property type="entry name" value="ANTI-SILENCING PROTEIN 1"/>
    <property type="match status" value="1"/>
</dbReference>
<keyword evidence="5" id="KW-0143">Chaperone</keyword>
<evidence type="ECO:0000256" key="6">
    <source>
        <dbReference type="ARBA" id="ARBA00023242"/>
    </source>
</evidence>
<evidence type="ECO:0000256" key="4">
    <source>
        <dbReference type="ARBA" id="ARBA00023163"/>
    </source>
</evidence>
<evidence type="ECO:0000256" key="1">
    <source>
        <dbReference type="ARBA" id="ARBA00004123"/>
    </source>
</evidence>
<dbReference type="GO" id="GO:0042393">
    <property type="term" value="F:histone binding"/>
    <property type="evidence" value="ECO:0007669"/>
    <property type="project" value="TreeGrafter"/>
</dbReference>
<keyword evidence="3" id="KW-0805">Transcription regulation</keyword>
<evidence type="ECO:0000256" key="2">
    <source>
        <dbReference type="ARBA" id="ARBA00006051"/>
    </source>
</evidence>
<dbReference type="EMBL" id="HBGX01001346">
    <property type="protein sequence ID" value="CAD9551628.1"/>
    <property type="molecule type" value="Transcribed_RNA"/>
</dbReference>
<comment type="subcellular location">
    <subcellularLocation>
        <location evidence="1">Nucleus</location>
    </subcellularLocation>
</comment>
<evidence type="ECO:0008006" key="8">
    <source>
        <dbReference type="Google" id="ProtNLM"/>
    </source>
</evidence>
<accession>A0A7S2NNL2</accession>
<dbReference type="Gene3D" id="2.60.40.1490">
    <property type="entry name" value="Histone chaperone ASF1-like"/>
    <property type="match status" value="1"/>
</dbReference>
<sequence>MSVVNIVSVNVLSNPAKFSEPFRFEIAYECVESLPDDLEWKIVYIGSAEDDLKDQVLDTVFVGPVTKSVVKFEFQADPPDPSKIPENDLLGVTAVFLKGSYREKEFVRVGYYVHNYYEDTELAENPPPTPDLDKIMRNILSDKPRVTKFPIDWSDGDVISTTAATEMNSSQLDLVTFIGP</sequence>
<dbReference type="InterPro" id="IPR006818">
    <property type="entry name" value="ASF1-like"/>
</dbReference>